<dbReference type="EnsemblPlants" id="AET3Gv21176600.1">
    <property type="protein sequence ID" value="AET3Gv21176600.1"/>
    <property type="gene ID" value="AET3Gv21176600"/>
</dbReference>
<name>A0A453GS20_AEGTS</name>
<feature type="region of interest" description="Disordered" evidence="1">
    <location>
        <begin position="1"/>
        <end position="52"/>
    </location>
</feature>
<evidence type="ECO:0000256" key="1">
    <source>
        <dbReference type="SAM" id="MobiDB-lite"/>
    </source>
</evidence>
<reference evidence="3" key="2">
    <citation type="journal article" date="2017" name="Nat. Plants">
        <title>The Aegilops tauschii genome reveals multiple impacts of transposons.</title>
        <authorList>
            <person name="Zhao G."/>
            <person name="Zou C."/>
            <person name="Li K."/>
            <person name="Wang K."/>
            <person name="Li T."/>
            <person name="Gao L."/>
            <person name="Zhang X."/>
            <person name="Wang H."/>
            <person name="Yang Z."/>
            <person name="Liu X."/>
            <person name="Jiang W."/>
            <person name="Mao L."/>
            <person name="Kong X."/>
            <person name="Jiao Y."/>
            <person name="Jia J."/>
        </authorList>
    </citation>
    <scope>NUCLEOTIDE SEQUENCE [LARGE SCALE GENOMIC DNA]</scope>
    <source>
        <strain evidence="3">cv. AL8/78</strain>
    </source>
</reference>
<evidence type="ECO:0000313" key="2">
    <source>
        <dbReference type="EnsemblPlants" id="AET3Gv21176600.1"/>
    </source>
</evidence>
<protein>
    <submittedName>
        <fullName evidence="2">Uncharacterized protein</fullName>
    </submittedName>
</protein>
<reference evidence="2" key="5">
    <citation type="journal article" date="2021" name="G3 (Bethesda)">
        <title>Aegilops tauschii genome assembly Aet v5.0 features greater sequence contiguity and improved annotation.</title>
        <authorList>
            <person name="Wang L."/>
            <person name="Zhu T."/>
            <person name="Rodriguez J.C."/>
            <person name="Deal K.R."/>
            <person name="Dubcovsky J."/>
            <person name="McGuire P.E."/>
            <person name="Lux T."/>
            <person name="Spannagl M."/>
            <person name="Mayer K.F.X."/>
            <person name="Baldrich P."/>
            <person name="Meyers B.C."/>
            <person name="Huo N."/>
            <person name="Gu Y.Q."/>
            <person name="Zhou H."/>
            <person name="Devos K.M."/>
            <person name="Bennetzen J.L."/>
            <person name="Unver T."/>
            <person name="Budak H."/>
            <person name="Gulick P.J."/>
            <person name="Galiba G."/>
            <person name="Kalapos B."/>
            <person name="Nelson D.R."/>
            <person name="Li P."/>
            <person name="You F.M."/>
            <person name="Luo M.C."/>
            <person name="Dvorak J."/>
        </authorList>
    </citation>
    <scope>NUCLEOTIDE SEQUENCE [LARGE SCALE GENOMIC DNA]</scope>
    <source>
        <strain evidence="2">cv. AL8/78</strain>
    </source>
</reference>
<dbReference type="AlphaFoldDB" id="A0A453GS20"/>
<proteinExistence type="predicted"/>
<evidence type="ECO:0000313" key="3">
    <source>
        <dbReference type="Proteomes" id="UP000015105"/>
    </source>
</evidence>
<sequence>MTALPRQLLSPPRPRPAASSHHRGLASPPTPWIFPTSTLPPPSYSRRADRDASCWTRCMQEQAS</sequence>
<dbReference type="Gramene" id="AET3Gv21176600.1">
    <property type="protein sequence ID" value="AET3Gv21176600.1"/>
    <property type="gene ID" value="AET3Gv21176600"/>
</dbReference>
<reference evidence="2" key="3">
    <citation type="journal article" date="2017" name="Nature">
        <title>Genome sequence of the progenitor of the wheat D genome Aegilops tauschii.</title>
        <authorList>
            <person name="Luo M.C."/>
            <person name="Gu Y.Q."/>
            <person name="Puiu D."/>
            <person name="Wang H."/>
            <person name="Twardziok S.O."/>
            <person name="Deal K.R."/>
            <person name="Huo N."/>
            <person name="Zhu T."/>
            <person name="Wang L."/>
            <person name="Wang Y."/>
            <person name="McGuire P.E."/>
            <person name="Liu S."/>
            <person name="Long H."/>
            <person name="Ramasamy R.K."/>
            <person name="Rodriguez J.C."/>
            <person name="Van S.L."/>
            <person name="Yuan L."/>
            <person name="Wang Z."/>
            <person name="Xia Z."/>
            <person name="Xiao L."/>
            <person name="Anderson O.D."/>
            <person name="Ouyang S."/>
            <person name="Liang Y."/>
            <person name="Zimin A.V."/>
            <person name="Pertea G."/>
            <person name="Qi P."/>
            <person name="Bennetzen J.L."/>
            <person name="Dai X."/>
            <person name="Dawson M.W."/>
            <person name="Muller H.G."/>
            <person name="Kugler K."/>
            <person name="Rivarola-Duarte L."/>
            <person name="Spannagl M."/>
            <person name="Mayer K.F.X."/>
            <person name="Lu F.H."/>
            <person name="Bevan M.W."/>
            <person name="Leroy P."/>
            <person name="Li P."/>
            <person name="You F.M."/>
            <person name="Sun Q."/>
            <person name="Liu Z."/>
            <person name="Lyons E."/>
            <person name="Wicker T."/>
            <person name="Salzberg S.L."/>
            <person name="Devos K.M."/>
            <person name="Dvorak J."/>
        </authorList>
    </citation>
    <scope>NUCLEOTIDE SEQUENCE [LARGE SCALE GENOMIC DNA]</scope>
    <source>
        <strain evidence="2">cv. AL8/78</strain>
    </source>
</reference>
<dbReference type="Proteomes" id="UP000015105">
    <property type="component" value="Chromosome 3D"/>
</dbReference>
<organism evidence="2 3">
    <name type="scientific">Aegilops tauschii subsp. strangulata</name>
    <name type="common">Goatgrass</name>
    <dbReference type="NCBI Taxonomy" id="200361"/>
    <lineage>
        <taxon>Eukaryota</taxon>
        <taxon>Viridiplantae</taxon>
        <taxon>Streptophyta</taxon>
        <taxon>Embryophyta</taxon>
        <taxon>Tracheophyta</taxon>
        <taxon>Spermatophyta</taxon>
        <taxon>Magnoliopsida</taxon>
        <taxon>Liliopsida</taxon>
        <taxon>Poales</taxon>
        <taxon>Poaceae</taxon>
        <taxon>BOP clade</taxon>
        <taxon>Pooideae</taxon>
        <taxon>Triticodae</taxon>
        <taxon>Triticeae</taxon>
        <taxon>Triticinae</taxon>
        <taxon>Aegilops</taxon>
    </lineage>
</organism>
<reference evidence="3" key="1">
    <citation type="journal article" date="2014" name="Science">
        <title>Ancient hybridizations among the ancestral genomes of bread wheat.</title>
        <authorList>
            <consortium name="International Wheat Genome Sequencing Consortium,"/>
            <person name="Marcussen T."/>
            <person name="Sandve S.R."/>
            <person name="Heier L."/>
            <person name="Spannagl M."/>
            <person name="Pfeifer M."/>
            <person name="Jakobsen K.S."/>
            <person name="Wulff B.B."/>
            <person name="Steuernagel B."/>
            <person name="Mayer K.F."/>
            <person name="Olsen O.A."/>
        </authorList>
    </citation>
    <scope>NUCLEOTIDE SEQUENCE [LARGE SCALE GENOMIC DNA]</scope>
    <source>
        <strain evidence="3">cv. AL8/78</strain>
    </source>
</reference>
<keyword evidence="3" id="KW-1185">Reference proteome</keyword>
<feature type="compositionally biased region" description="Pro residues" evidence="1">
    <location>
        <begin position="28"/>
        <end position="43"/>
    </location>
</feature>
<feature type="compositionally biased region" description="Low complexity" evidence="1">
    <location>
        <begin position="1"/>
        <end position="10"/>
    </location>
</feature>
<reference evidence="2" key="4">
    <citation type="submission" date="2019-03" db="UniProtKB">
        <authorList>
            <consortium name="EnsemblPlants"/>
        </authorList>
    </citation>
    <scope>IDENTIFICATION</scope>
</reference>
<accession>A0A453GS20</accession>